<reference evidence="1 2" key="1">
    <citation type="submission" date="2024-12" db="EMBL/GenBank/DDBJ databases">
        <authorList>
            <person name="Hu S."/>
        </authorList>
    </citation>
    <scope>NUCLEOTIDE SEQUENCE [LARGE SCALE GENOMIC DNA]</scope>
    <source>
        <strain evidence="1 2">THG-T11</strain>
    </source>
</reference>
<dbReference type="PANTHER" id="PTHR32385">
    <property type="entry name" value="MANNOSYL PHOSPHORYLINOSITOL CERAMIDE SYNTHASE"/>
    <property type="match status" value="1"/>
</dbReference>
<proteinExistence type="predicted"/>
<dbReference type="InterPro" id="IPR008441">
    <property type="entry name" value="AfumC-like_glycosyl_Trfase"/>
</dbReference>
<accession>A0ABW9J547</accession>
<dbReference type="InterPro" id="IPR051706">
    <property type="entry name" value="Glycosyltransferase_domain"/>
</dbReference>
<evidence type="ECO:0000313" key="1">
    <source>
        <dbReference type="EMBL" id="MFN0255662.1"/>
    </source>
</evidence>
<evidence type="ECO:0000313" key="2">
    <source>
        <dbReference type="Proteomes" id="UP001517247"/>
    </source>
</evidence>
<keyword evidence="2" id="KW-1185">Reference proteome</keyword>
<dbReference type="Pfam" id="PF05704">
    <property type="entry name" value="Caps_synth"/>
    <property type="match status" value="1"/>
</dbReference>
<dbReference type="SUPFAM" id="SSF53448">
    <property type="entry name" value="Nucleotide-diphospho-sugar transferases"/>
    <property type="match status" value="1"/>
</dbReference>
<dbReference type="Gene3D" id="3.90.550.20">
    <property type="match status" value="1"/>
</dbReference>
<comment type="caution">
    <text evidence="1">The sequence shown here is derived from an EMBL/GenBank/DDBJ whole genome shotgun (WGS) entry which is preliminary data.</text>
</comment>
<gene>
    <name evidence="1" type="ORF">E6A44_008770</name>
</gene>
<dbReference type="RefSeq" id="WP_138722793.1">
    <property type="nucleotide sequence ID" value="NZ_SSHJ02000006.1"/>
</dbReference>
<dbReference type="PANTHER" id="PTHR32385:SF22">
    <property type="entry name" value="MANNOSYL PHOSPHORYLINOSITOL CERAMIDE SYNTHASE SUR1"/>
    <property type="match status" value="1"/>
</dbReference>
<sequence length="313" mass="36812">MSSKKTSKLSIFFKMLKCIYINTIQNTTLPTKYPAQEKLVIVNNPDAKPQSIPKIIWMYWEDDAIPLSVQKMIDAIKELHPQHDIHVLSDKTYNSFLPDLEIKGQMPIANKTDLIRLALLHQFGGIWMDCTIILRDSFDWIHEIAEKEAFDIVAHYNEDQTTDNEYPVIETWLLAAAPNNHIIKRWLDVLMPLKDLGSKQYYEELKKIPNYDLIKQNIPIPHYLLVFVALQVALRERKDFNLHLRKCQDSAFYLQEYYNWSKYKMTYALCRLENVRPNLSMIKLTSNNRSLIETFRKWGLIKKNSTMGLIMNS</sequence>
<dbReference type="EMBL" id="SSHJ02000006">
    <property type="protein sequence ID" value="MFN0255662.1"/>
    <property type="molecule type" value="Genomic_DNA"/>
</dbReference>
<organism evidence="1 2">
    <name type="scientific">Pedobacter ureilyticus</name>
    <dbReference type="NCBI Taxonomy" id="1393051"/>
    <lineage>
        <taxon>Bacteria</taxon>
        <taxon>Pseudomonadati</taxon>
        <taxon>Bacteroidota</taxon>
        <taxon>Sphingobacteriia</taxon>
        <taxon>Sphingobacteriales</taxon>
        <taxon>Sphingobacteriaceae</taxon>
        <taxon>Pedobacter</taxon>
    </lineage>
</organism>
<dbReference type="Proteomes" id="UP001517247">
    <property type="component" value="Unassembled WGS sequence"/>
</dbReference>
<name>A0ABW9J547_9SPHI</name>
<dbReference type="InterPro" id="IPR029044">
    <property type="entry name" value="Nucleotide-diphossugar_trans"/>
</dbReference>
<protein>
    <submittedName>
        <fullName evidence="1">Glycosyltransferase family 32 protein</fullName>
    </submittedName>
</protein>